<accession>A0A498HL76</accession>
<dbReference type="Gramene" id="mRNA:MD16G0040500">
    <property type="protein sequence ID" value="mRNA:MD16G0040500"/>
    <property type="gene ID" value="MD16G0040500"/>
</dbReference>
<dbReference type="EMBL" id="RDQH01000342">
    <property type="protein sequence ID" value="RXH70137.1"/>
    <property type="molecule type" value="Genomic_DNA"/>
</dbReference>
<protein>
    <submittedName>
        <fullName evidence="1">Uncharacterized protein</fullName>
    </submittedName>
</protein>
<reference evidence="1 2" key="1">
    <citation type="submission" date="2018-10" db="EMBL/GenBank/DDBJ databases">
        <title>A high-quality apple genome assembly.</title>
        <authorList>
            <person name="Hu J."/>
        </authorList>
    </citation>
    <scope>NUCLEOTIDE SEQUENCE [LARGE SCALE GENOMIC DNA]</scope>
    <source>
        <strain evidence="2">cv. HFTH1</strain>
        <tissue evidence="1">Young leaf</tissue>
    </source>
</reference>
<sequence>MHDLHDLEVAEEKEVCRLKLSKELDSKFTWSTHLSKNTQLSLIGEGRHLLPREETSTTNLHEGPGDVYVWPSPINILSVSL</sequence>
<keyword evidence="2" id="KW-1185">Reference proteome</keyword>
<evidence type="ECO:0000313" key="1">
    <source>
        <dbReference type="EMBL" id="RXH70137.1"/>
    </source>
</evidence>
<evidence type="ECO:0000313" key="2">
    <source>
        <dbReference type="Proteomes" id="UP000290289"/>
    </source>
</evidence>
<dbReference type="Proteomes" id="UP000290289">
    <property type="component" value="Chromosome 16"/>
</dbReference>
<dbReference type="AlphaFoldDB" id="A0A498HL76"/>
<name>A0A498HL76_MALDO</name>
<organism evidence="1 2">
    <name type="scientific">Malus domestica</name>
    <name type="common">Apple</name>
    <name type="synonym">Pyrus malus</name>
    <dbReference type="NCBI Taxonomy" id="3750"/>
    <lineage>
        <taxon>Eukaryota</taxon>
        <taxon>Viridiplantae</taxon>
        <taxon>Streptophyta</taxon>
        <taxon>Embryophyta</taxon>
        <taxon>Tracheophyta</taxon>
        <taxon>Spermatophyta</taxon>
        <taxon>Magnoliopsida</taxon>
        <taxon>eudicotyledons</taxon>
        <taxon>Gunneridae</taxon>
        <taxon>Pentapetalae</taxon>
        <taxon>rosids</taxon>
        <taxon>fabids</taxon>
        <taxon>Rosales</taxon>
        <taxon>Rosaceae</taxon>
        <taxon>Amygdaloideae</taxon>
        <taxon>Maleae</taxon>
        <taxon>Malus</taxon>
    </lineage>
</organism>
<proteinExistence type="predicted"/>
<comment type="caution">
    <text evidence="1">The sequence shown here is derived from an EMBL/GenBank/DDBJ whole genome shotgun (WGS) entry which is preliminary data.</text>
</comment>
<gene>
    <name evidence="1" type="ORF">DVH24_007393</name>
</gene>